<sequence>MMIQLGMLLLFLVIVHSAEIRSTEYLCAETYAEIKCPNDSKIVIERIVNSLRPDLCADFNRNLENLVQNQKETCIGIVRNDQSTRLACNGEQVCHLKMKQYTFKTDISEANCNFTSNYAKIFYSCIPKI</sequence>
<dbReference type="Gene3D" id="2.60.120.740">
    <property type="match status" value="1"/>
</dbReference>
<comment type="caution">
    <text evidence="2">The sequence shown here is derived from an EMBL/GenBank/DDBJ whole genome shotgun (WGS) entry which is preliminary data.</text>
</comment>
<proteinExistence type="predicted"/>
<dbReference type="Proteomes" id="UP000276133">
    <property type="component" value="Unassembled WGS sequence"/>
</dbReference>
<evidence type="ECO:0000313" key="2">
    <source>
        <dbReference type="EMBL" id="RNA38259.1"/>
    </source>
</evidence>
<protein>
    <recommendedName>
        <fullName evidence="4">SUEL-type lectin domain-containing protein</fullName>
    </recommendedName>
</protein>
<dbReference type="AlphaFoldDB" id="A0A3M7SRA7"/>
<evidence type="ECO:0000256" key="1">
    <source>
        <dbReference type="SAM" id="SignalP"/>
    </source>
</evidence>
<evidence type="ECO:0008006" key="4">
    <source>
        <dbReference type="Google" id="ProtNLM"/>
    </source>
</evidence>
<keyword evidence="3" id="KW-1185">Reference proteome</keyword>
<feature type="chain" id="PRO_5018121783" description="SUEL-type lectin domain-containing protein" evidence="1">
    <location>
        <begin position="18"/>
        <end position="129"/>
    </location>
</feature>
<name>A0A3M7SRA7_BRAPC</name>
<evidence type="ECO:0000313" key="3">
    <source>
        <dbReference type="Proteomes" id="UP000276133"/>
    </source>
</evidence>
<reference evidence="2 3" key="1">
    <citation type="journal article" date="2018" name="Sci. Rep.">
        <title>Genomic signatures of local adaptation to the degree of environmental predictability in rotifers.</title>
        <authorList>
            <person name="Franch-Gras L."/>
            <person name="Hahn C."/>
            <person name="Garcia-Roger E.M."/>
            <person name="Carmona M.J."/>
            <person name="Serra M."/>
            <person name="Gomez A."/>
        </authorList>
    </citation>
    <scope>NUCLEOTIDE SEQUENCE [LARGE SCALE GENOMIC DNA]</scope>
    <source>
        <strain evidence="2">HYR1</strain>
    </source>
</reference>
<accession>A0A3M7SRA7</accession>
<dbReference type="CDD" id="cd22823">
    <property type="entry name" value="Gal_Rha_Lectin"/>
    <property type="match status" value="1"/>
</dbReference>
<gene>
    <name evidence="2" type="ORF">BpHYR1_030560</name>
</gene>
<keyword evidence="1" id="KW-0732">Signal</keyword>
<feature type="signal peptide" evidence="1">
    <location>
        <begin position="1"/>
        <end position="17"/>
    </location>
</feature>
<organism evidence="2 3">
    <name type="scientific">Brachionus plicatilis</name>
    <name type="common">Marine rotifer</name>
    <name type="synonym">Brachionus muelleri</name>
    <dbReference type="NCBI Taxonomy" id="10195"/>
    <lineage>
        <taxon>Eukaryota</taxon>
        <taxon>Metazoa</taxon>
        <taxon>Spiralia</taxon>
        <taxon>Gnathifera</taxon>
        <taxon>Rotifera</taxon>
        <taxon>Eurotatoria</taxon>
        <taxon>Monogononta</taxon>
        <taxon>Pseudotrocha</taxon>
        <taxon>Ploima</taxon>
        <taxon>Brachionidae</taxon>
        <taxon>Brachionus</taxon>
    </lineage>
</organism>
<dbReference type="InterPro" id="IPR043159">
    <property type="entry name" value="Lectin_gal-bd_sf"/>
</dbReference>
<dbReference type="EMBL" id="REGN01000897">
    <property type="protein sequence ID" value="RNA38259.1"/>
    <property type="molecule type" value="Genomic_DNA"/>
</dbReference>